<dbReference type="SUPFAM" id="SSF51905">
    <property type="entry name" value="FAD/NAD(P)-binding domain"/>
    <property type="match status" value="1"/>
</dbReference>
<dbReference type="PRINTS" id="PR00419">
    <property type="entry name" value="ADXRDTASE"/>
</dbReference>
<dbReference type="PANTHER" id="PTHR10668:SF105">
    <property type="entry name" value="DEHYDROGENASE-RELATED"/>
    <property type="match status" value="1"/>
</dbReference>
<comment type="caution">
    <text evidence="1">The sequence shown here is derived from an EMBL/GenBank/DDBJ whole genome shotgun (WGS) entry which is preliminary data.</text>
</comment>
<gene>
    <name evidence="1" type="ORF">GMA10_08830</name>
</gene>
<dbReference type="EMBL" id="WOGT01000005">
    <property type="protein sequence ID" value="MUN55309.1"/>
    <property type="molecule type" value="Genomic_DNA"/>
</dbReference>
<protein>
    <submittedName>
        <fullName evidence="1">NAD(P)-binding protein</fullName>
    </submittedName>
</protein>
<dbReference type="Proteomes" id="UP000462152">
    <property type="component" value="Unassembled WGS sequence"/>
</dbReference>
<evidence type="ECO:0000313" key="1">
    <source>
        <dbReference type="EMBL" id="MUN55309.1"/>
    </source>
</evidence>
<evidence type="ECO:0000313" key="2">
    <source>
        <dbReference type="Proteomes" id="UP000462152"/>
    </source>
</evidence>
<dbReference type="AlphaFoldDB" id="A0A7K1LJF4"/>
<accession>A0A7K1LJF4</accession>
<keyword evidence="2" id="KW-1185">Reference proteome</keyword>
<dbReference type="Pfam" id="PF13450">
    <property type="entry name" value="NAD_binding_8"/>
    <property type="match status" value="1"/>
</dbReference>
<dbReference type="InterPro" id="IPR036188">
    <property type="entry name" value="FAD/NAD-bd_sf"/>
</dbReference>
<organism evidence="1 2">
    <name type="scientific">Rothia koreensis</name>
    <dbReference type="NCBI Taxonomy" id="592378"/>
    <lineage>
        <taxon>Bacteria</taxon>
        <taxon>Bacillati</taxon>
        <taxon>Actinomycetota</taxon>
        <taxon>Actinomycetes</taxon>
        <taxon>Micrococcales</taxon>
        <taxon>Micrococcaceae</taxon>
        <taxon>Rothia</taxon>
    </lineage>
</organism>
<dbReference type="Gene3D" id="3.50.50.60">
    <property type="entry name" value="FAD/NAD(P)-binding domain"/>
    <property type="match status" value="1"/>
</dbReference>
<proteinExistence type="predicted"/>
<dbReference type="RefSeq" id="WP_129316250.1">
    <property type="nucleotide sequence ID" value="NZ_NOIQ01000021.1"/>
</dbReference>
<dbReference type="PANTHER" id="PTHR10668">
    <property type="entry name" value="PHYTOENE DEHYDROGENASE"/>
    <property type="match status" value="1"/>
</dbReference>
<sequence length="405" mass="43800">MPQGVVVGSGPNGLVGAIYLARAGFSVTVLEEQEEPGGGLRSYINEPFGTIHDHCSAVHPMAWVSPVFRQLGMLQDIPMAFPPSAFEHPLCHRERNRRDGLFLDRLHSKLAKFAGVAAHSMRSPYHPWSLGTGTALGALAWAVGWPVVVGGSGRIAEYLVRVLEAHGGKVRCNSSVNPDKLPDDLATADVVLWDTDIPTAHRAAGAPSDNWQFGPGVAKADFVTDRPIPWENSETGRAGTIHLGGTWNEIVRAERDVARGVMPRHPVSLVSQPSLFDSTRAPEGLHTVWAYSHVPSDSDVDPVSTLRDEIELRAPGFGNSVIDARGTTASGMAHHNRNFRGGDIFSGATRGSQMLTSRWPHSPWSLPVENWFVCSQATPPGPGVHGINGYIAARLALMYWSKHHS</sequence>
<name>A0A7K1LJF4_9MICC</name>
<reference evidence="1 2" key="1">
    <citation type="submission" date="2019-12" db="EMBL/GenBank/DDBJ databases">
        <authorList>
            <person name="Li J."/>
            <person name="Shi Y."/>
            <person name="Xu G."/>
            <person name="Xiao D."/>
            <person name="Ran X."/>
        </authorList>
    </citation>
    <scope>NUCLEOTIDE SEQUENCE [LARGE SCALE GENOMIC DNA]</scope>
    <source>
        <strain evidence="1 2">JCM 15915</strain>
    </source>
</reference>
<dbReference type="OrthoDB" id="833207at2"/>